<evidence type="ECO:0000256" key="8">
    <source>
        <dbReference type="SAM" id="Coils"/>
    </source>
</evidence>
<feature type="coiled-coil region" evidence="8">
    <location>
        <begin position="509"/>
        <end position="543"/>
    </location>
</feature>
<organism evidence="10 11">
    <name type="scientific">Intoshia linei</name>
    <dbReference type="NCBI Taxonomy" id="1819745"/>
    <lineage>
        <taxon>Eukaryota</taxon>
        <taxon>Metazoa</taxon>
        <taxon>Spiralia</taxon>
        <taxon>Lophotrochozoa</taxon>
        <taxon>Mesozoa</taxon>
        <taxon>Orthonectida</taxon>
        <taxon>Rhopaluridae</taxon>
        <taxon>Intoshia</taxon>
    </lineage>
</organism>
<accession>A0A177BD64</accession>
<dbReference type="GO" id="GO:1905349">
    <property type="term" value="P:ciliary transition zone assembly"/>
    <property type="evidence" value="ECO:0007669"/>
    <property type="project" value="TreeGrafter"/>
</dbReference>
<dbReference type="PANTHER" id="PTHR18879:SF20">
    <property type="entry name" value="CENTROSOMAL PROTEIN OF 290 KDA"/>
    <property type="match status" value="1"/>
</dbReference>
<evidence type="ECO:0000256" key="3">
    <source>
        <dbReference type="ARBA" id="ARBA00022490"/>
    </source>
</evidence>
<dbReference type="InterPro" id="IPR026201">
    <property type="entry name" value="Cep290"/>
</dbReference>
<feature type="coiled-coil region" evidence="8">
    <location>
        <begin position="15"/>
        <end position="63"/>
    </location>
</feature>
<evidence type="ECO:0000313" key="10">
    <source>
        <dbReference type="EMBL" id="OAF71471.1"/>
    </source>
</evidence>
<dbReference type="GO" id="GO:0035869">
    <property type="term" value="C:ciliary transition zone"/>
    <property type="evidence" value="ECO:0007669"/>
    <property type="project" value="TreeGrafter"/>
</dbReference>
<evidence type="ECO:0000256" key="4">
    <source>
        <dbReference type="ARBA" id="ARBA00022794"/>
    </source>
</evidence>
<feature type="coiled-coil region" evidence="8">
    <location>
        <begin position="1857"/>
        <end position="2033"/>
    </location>
</feature>
<evidence type="ECO:0000256" key="7">
    <source>
        <dbReference type="ARBA" id="ARBA00023273"/>
    </source>
</evidence>
<feature type="coiled-coil region" evidence="8">
    <location>
        <begin position="1667"/>
        <end position="1734"/>
    </location>
</feature>
<dbReference type="OrthoDB" id="6351660at2759"/>
<sequence length="2383" mass="278363">MAQLQRDFQEKDQLLQNELEVSEKLNLKIVGLEKENRDYKRDCDQMNTEIHEYQHRLEMKRETLKDGADDEASKEKSHEKNEMINRFMNENLALTGSNTKLEEKIREMEQELKNGRNEIDLTNNKYTKLINVLDETEEKYDALCKENCDLNDKLVDVREKTLSKNDDNDVFTAELNMKIDQYKTAMHKKDDTISSLQQSHLRLKEKIALYSVDYERNALVLLTEKIKDKDILISNLQQKVKNATADMNEATILLNNIKGKNKTKTQVKLDESQIVKLKALDNTVKIRENQINDAENRAIFAENEARDKDSELAEAWERLRQYEAGEYGLAEAVSEIKQIRKQILERDEKIKNFTKYSNEIEVKYNDVSDILDAIQDKYNECGIDAAVVDLKEYRRLKNIKIEETTATNAVLENEVESLEEERIKLKLQIRRLAISFGQKAVMTGLTTEDMFRVEEYMNDLKYDRENKKKLALDKHKQSVIEPSKRKTTVVQLSNPLPISNVLGDKDSQLRNLRQDNQILIDKLEEIEESILSLEKELNESNNEIKIYDAGLRDANDKIKEMSQSAMKVESIEIPSLNRIVQLLEVKSILISQSIFENGAELSESALLLKAKSDKLTGENETLTNQLRHVRTDLQGLAIENDRNLKKLEYSLKEIEILKEENKTGSFQMMKIPKGVSATSSDVIARLNEQLIHNLNELKVKDNLLKEWENNMIACKLDLSVLKSEYGVLYKDYYEKRCEWENSTKNYKEKMENALKQDEDSKIKLKEFSRLLYILSKSDNEKNVMDGSDVFSEKSIMDVDNQEIARSRKFDGLNQDALKVCLVEYVRKIVLLQVSEDKLLKINSSLKKENGYLTLDINKFFSEETKKETQYKKIIASIERSKMLINRKCSELENELSQSVSLQEFQSLQEKFDHMSNDYTALMDKSHQISTQTTDEREILKEENDRLCQVLKELSEKLKNSKIEQHQFEAAFEKLYNVKCSKQLNVFKIEEKPVKGDYKDLNIPHNQILLNIKQPKVLKMATKLSNAEMEAINVKQKADHFINLYNNEKEKISQLELRNEDVEHKFSEISKKIVEMQKVENSLRDNLLYVQIKGNPKNESALLKLEKENERYKQDLLIYHEQMEILQLQNDSIINTQTIKETELNLLKDQILEMQSVNDTSHLIGNLQKKILHMSFTAIKEKKNVKDTRMKLAKCHKKLLETERKLEDLSISAKDTGIENRLKLRHLRTTISDLRCKYTNSIPIEQKSKFVSDLLSLKAKSKKADRFLKEATEKRHLVESKLQSIELISKGLEELVETLKDNNEAEMSKKVMTWQKKMENIRLEELKLRRKVSSLQDQLEHNMTKNKRVGLQLNVLEEEKIGLIQQMEQREFQWENREMKLEQKLHSLERKHDEIMSKQVEEFEDIDVDEIIDSNIPIGKQLENCLNIIRQQKIRLVEYRSSNELEIKKISDLNKTITQQERIILTKDRIIAELRVRLPASVDRDALISKITADSEEETKNVEYDQKMEDKHWQNQQTVKIAECAVSAMQERLNMKEKTIIRLRSMLNEQGLKFDSREIELKNQTDSLRKSLHLRAKKSLQNIKEDTALKLKIIDEENVNMMVSNDKLKRLNELEDVALSQENTIINLTKENNEHRVQIDNLNLIIEENKMAYNHQMNDVTNENDENIKKLEINLNEKHAECEKLKDMLNDANIEIKRLLIECEKSPYNMMKLNIEKLRNENQLKLKQIKQLQKSLHNSQIECRNQAKDAVNSRNVLAVTDFNFKKSVEARTKELNNKYEESRSAEANAKIELNRNIINYENVEKDAKLYKNSIKEKNSTIDKLNQLIKARDSEIDSLYKKLNKISKPVKTESDPVKLSFYIDKCNQLGQQLEQLKSKHKIFENSNRIRDLSRVEDDICEGVSRWDEKKKFMDQVKKLKEDLASTRIENQKLEVIISSTKSTYHRVKKKCSILEKKLMTIENNGTSKFMSSSQASNKIQSLTHEKNELNQILAEMKRLCDEEHMSVISEYRTQQERHRERIMELKSENEAIRNGEMDFEDKYDRVVRDRECLKDELIEKTDENLRLSLEVSRLNSDIPRLELRAKELSKYVDALKIENKKLRKEFEKPNESEASVIGMKRIGQSGKTARELEKTIASLKKVIDRLKIENQQLKGHSTKSIIENQNREISLLKDQLSTTRDNISNTSIISHHSDAVLRHELDNYKSKLAREVEINQKMEQELHQCKNKISLLDNEIYAINQKNQIDSTSSCKDLKDNYVSKYKELYLNEFKKNGANSRIIQDKIGINSELNSIISELKHKISYLTIALDKTKNKSESSLDSTQNKAMELQTGMEFKGLNTLNDSAYQTDLINQNTILINENRKLHKELKKISNLNASGNTKMDNI</sequence>
<gene>
    <name evidence="10" type="ORF">A3Q56_00766</name>
</gene>
<evidence type="ECO:0000256" key="5">
    <source>
        <dbReference type="ARBA" id="ARBA00023054"/>
    </source>
</evidence>
<feature type="domain" description="Centrosomal protein of 290kDa coiled-coil region" evidence="9">
    <location>
        <begin position="1253"/>
        <end position="1381"/>
    </location>
</feature>
<feature type="coiled-coil region" evidence="8">
    <location>
        <begin position="2127"/>
        <end position="2233"/>
    </location>
</feature>
<keyword evidence="5 8" id="KW-0175">Coiled coil</keyword>
<keyword evidence="3" id="KW-0963">Cytoplasm</keyword>
<dbReference type="GO" id="GO:0034451">
    <property type="term" value="C:centriolar satellite"/>
    <property type="evidence" value="ECO:0007669"/>
    <property type="project" value="TreeGrafter"/>
</dbReference>
<dbReference type="GO" id="GO:1905515">
    <property type="term" value="P:non-motile cilium assembly"/>
    <property type="evidence" value="ECO:0007669"/>
    <property type="project" value="TreeGrafter"/>
</dbReference>
<proteinExistence type="predicted"/>
<keyword evidence="6" id="KW-0206">Cytoskeleton</keyword>
<keyword evidence="7" id="KW-0966">Cell projection</keyword>
<evidence type="ECO:0000256" key="2">
    <source>
        <dbReference type="ARBA" id="ARBA00004300"/>
    </source>
</evidence>
<feature type="coiled-coil region" evidence="8">
    <location>
        <begin position="1044"/>
        <end position="1071"/>
    </location>
</feature>
<keyword evidence="11" id="KW-1185">Reference proteome</keyword>
<feature type="coiled-coil region" evidence="8">
    <location>
        <begin position="401"/>
        <end position="435"/>
    </location>
</feature>
<reference evidence="10 11" key="1">
    <citation type="submission" date="2016-04" db="EMBL/GenBank/DDBJ databases">
        <title>The genome of Intoshia linei affirms orthonectids as highly simplified spiralians.</title>
        <authorList>
            <person name="Mikhailov K.V."/>
            <person name="Slusarev G.S."/>
            <person name="Nikitin M.A."/>
            <person name="Logacheva M.D."/>
            <person name="Penin A."/>
            <person name="Aleoshin V."/>
            <person name="Panchin Y.V."/>
        </authorList>
    </citation>
    <scope>NUCLEOTIDE SEQUENCE [LARGE SCALE GENOMIC DNA]</scope>
    <source>
        <strain evidence="10">Intl2013</strain>
        <tissue evidence="10">Whole animal</tissue>
    </source>
</reference>
<feature type="coiled-coil region" evidence="8">
    <location>
        <begin position="91"/>
        <end position="146"/>
    </location>
</feature>
<name>A0A177BD64_9BILA</name>
<evidence type="ECO:0000259" key="9">
    <source>
        <dbReference type="Pfam" id="PF16574"/>
    </source>
</evidence>
<evidence type="ECO:0000313" key="11">
    <source>
        <dbReference type="Proteomes" id="UP000078046"/>
    </source>
</evidence>
<feature type="coiled-coil region" evidence="8">
    <location>
        <begin position="1281"/>
        <end position="1337"/>
    </location>
</feature>
<dbReference type="Pfam" id="PF16574">
    <property type="entry name" value="CEP209_CC5"/>
    <property type="match status" value="1"/>
</dbReference>
<comment type="caution">
    <text evidence="10">The sequence shown here is derived from an EMBL/GenBank/DDBJ whole genome shotgun (WGS) entry which is preliminary data.</text>
</comment>
<feature type="coiled-coil region" evidence="8">
    <location>
        <begin position="1764"/>
        <end position="1826"/>
    </location>
</feature>
<feature type="coiled-coil region" evidence="8">
    <location>
        <begin position="1363"/>
        <end position="1397"/>
    </location>
</feature>
<keyword evidence="4" id="KW-0970">Cilium biogenesis/degradation</keyword>
<feature type="coiled-coil region" evidence="8">
    <location>
        <begin position="936"/>
        <end position="970"/>
    </location>
</feature>
<protein>
    <submittedName>
        <fullName evidence="10">Nephrocystin-6</fullName>
    </submittedName>
</protein>
<dbReference type="GO" id="GO:0097711">
    <property type="term" value="P:ciliary basal body-plasma membrane docking"/>
    <property type="evidence" value="ECO:0007669"/>
    <property type="project" value="TreeGrafter"/>
</dbReference>
<dbReference type="Proteomes" id="UP000078046">
    <property type="component" value="Unassembled WGS sequence"/>
</dbReference>
<dbReference type="InterPro" id="IPR032321">
    <property type="entry name" value="Cep209_CC5"/>
</dbReference>
<dbReference type="EMBL" id="LWCA01000049">
    <property type="protein sequence ID" value="OAF71471.1"/>
    <property type="molecule type" value="Genomic_DNA"/>
</dbReference>
<feature type="coiled-coil region" evidence="8">
    <location>
        <begin position="226"/>
        <end position="253"/>
    </location>
</feature>
<evidence type="ECO:0000256" key="6">
    <source>
        <dbReference type="ARBA" id="ARBA00023212"/>
    </source>
</evidence>
<dbReference type="PANTHER" id="PTHR18879">
    <property type="entry name" value="CENTROSOMAL PROTEIN OF 290 KDA"/>
    <property type="match status" value="1"/>
</dbReference>
<feature type="coiled-coil region" evidence="8">
    <location>
        <begin position="277"/>
        <end position="311"/>
    </location>
</feature>
<evidence type="ECO:0000256" key="1">
    <source>
        <dbReference type="ARBA" id="ARBA00004120"/>
    </source>
</evidence>
<comment type="subcellular location">
    <subcellularLocation>
        <location evidence="1">Cytoplasm</location>
        <location evidence="1">Cytoskeleton</location>
        <location evidence="1">Cilium basal body</location>
    </subcellularLocation>
    <subcellularLocation>
        <location evidence="2">Cytoplasm</location>
        <location evidence="2">Cytoskeleton</location>
        <location evidence="2">Microtubule organizing center</location>
        <location evidence="2">Centrosome</location>
    </subcellularLocation>
</comment>